<feature type="domain" description="C2H2-type" evidence="2">
    <location>
        <begin position="798"/>
        <end position="824"/>
    </location>
</feature>
<accession>A0ABR1PN03</accession>
<feature type="domain" description="C2H2-type" evidence="2">
    <location>
        <begin position="829"/>
        <end position="856"/>
    </location>
</feature>
<evidence type="ECO:0000259" key="2">
    <source>
        <dbReference type="SMART" id="SM00355"/>
    </source>
</evidence>
<dbReference type="SMART" id="SM00355">
    <property type="entry name" value="ZnF_C2H2"/>
    <property type="match status" value="3"/>
</dbReference>
<feature type="region of interest" description="Disordered" evidence="1">
    <location>
        <begin position="973"/>
        <end position="1032"/>
    </location>
</feature>
<evidence type="ECO:0000256" key="1">
    <source>
        <dbReference type="SAM" id="MobiDB-lite"/>
    </source>
</evidence>
<proteinExistence type="predicted"/>
<feature type="compositionally biased region" description="Gly residues" evidence="1">
    <location>
        <begin position="1006"/>
        <end position="1020"/>
    </location>
</feature>
<name>A0ABR1PN03_DIAER</name>
<dbReference type="InterPro" id="IPR013087">
    <property type="entry name" value="Znf_C2H2_type"/>
</dbReference>
<feature type="compositionally biased region" description="Basic and acidic residues" evidence="1">
    <location>
        <begin position="472"/>
        <end position="481"/>
    </location>
</feature>
<evidence type="ECO:0000313" key="4">
    <source>
        <dbReference type="Proteomes" id="UP001430848"/>
    </source>
</evidence>
<dbReference type="Proteomes" id="UP001430848">
    <property type="component" value="Unassembled WGS sequence"/>
</dbReference>
<organism evidence="3 4">
    <name type="scientific">Diaporthe eres</name>
    <name type="common">Phomopsis oblonga</name>
    <dbReference type="NCBI Taxonomy" id="83184"/>
    <lineage>
        <taxon>Eukaryota</taxon>
        <taxon>Fungi</taxon>
        <taxon>Dikarya</taxon>
        <taxon>Ascomycota</taxon>
        <taxon>Pezizomycotina</taxon>
        <taxon>Sordariomycetes</taxon>
        <taxon>Sordariomycetidae</taxon>
        <taxon>Diaporthales</taxon>
        <taxon>Diaporthaceae</taxon>
        <taxon>Diaporthe</taxon>
        <taxon>Diaporthe eres species complex</taxon>
    </lineage>
</organism>
<feature type="region of interest" description="Disordered" evidence="1">
    <location>
        <begin position="472"/>
        <end position="589"/>
    </location>
</feature>
<feature type="compositionally biased region" description="Low complexity" evidence="1">
    <location>
        <begin position="566"/>
        <end position="576"/>
    </location>
</feature>
<dbReference type="EMBL" id="JAKNSF020000003">
    <property type="protein sequence ID" value="KAK7740308.1"/>
    <property type="molecule type" value="Genomic_DNA"/>
</dbReference>
<gene>
    <name evidence="3" type="ORF">SLS63_001510</name>
</gene>
<reference evidence="3 4" key="1">
    <citation type="submission" date="2024-02" db="EMBL/GenBank/DDBJ databases">
        <title>De novo assembly and annotation of 12 fungi associated with fruit tree decline syndrome in Ontario, Canada.</title>
        <authorList>
            <person name="Sulman M."/>
            <person name="Ellouze W."/>
            <person name="Ilyukhin E."/>
        </authorList>
    </citation>
    <scope>NUCLEOTIDE SEQUENCE [LARGE SCALE GENOMIC DNA]</scope>
    <source>
        <strain evidence="3 4">M169</strain>
    </source>
</reference>
<feature type="domain" description="C2H2-type" evidence="2">
    <location>
        <begin position="862"/>
        <end position="889"/>
    </location>
</feature>
<comment type="caution">
    <text evidence="3">The sequence shown here is derived from an EMBL/GenBank/DDBJ whole genome shotgun (WGS) entry which is preliminary data.</text>
</comment>
<sequence length="1032" mass="114233">MDGVQVFNSSDIEFDDDDPSPLLTDRLYGQASIDSMIASAEHDRVSSKKTFKQLKFNAPAPGTRAIQSLWVRRFEGFREHVLHQSTNVPFTGQDLVRFFDTIIGKLKPCDSNKPAPSLLVVQNAYKVLLQYGTFRWSRKDGFDITTNDSARFKAFTLKAVQDKRLTQGTWRKRTWVGFITISRMVRVFLEHHLEHGAWNFDVVILKCLTVVLIGALGCRSGDVGRSQGYEGAEHLHYQHIEMFLELEAGEQPQFKHLRAVITLDYTKGHKDKDNESVVKYLRPLDDVQSIHVCPIALLLVHALRNGLVHGTTLQEVLSHTAARPDLHVEWTHPTRPVLTAIGRKPSRCDLDVVTTPRRVLDTIKQMGLLSGMLSRVYAHSLRLGALRDYAHLPKTASNTTASTDDLRKFAGHTHTAMTKGVTEKYVGDLARDYYNDRAENGGVKHHREPKFALDKSAYLDMIERPVSKEEIQKDLDEHQPGKDAASLTNIEKKTVQNRVRRKRREALRSSAVAEPPTPRTASNAHLYTAPVPPPQFHARDVPAGRSPPTTEAHVEQSSPPEAGKEAPVAPSPSSASGTEAGSPGGRIPDSEELVFLSHIDPALLDEETLASLEVAKADISALQAAIFIPNVPQGDAADVNGEAEEVGEVLDPQGGLRGIASDAAIEENMEEAARLLLGQEVVDNKSAGPADTTTSIRTASNPVQWIDGYAGYNVVRNTLFAYSWKRYFDGEASFEESIGHHSMRGNSRDEPTPYMLHCRRTEGCDYTAIKVCLIEQHERSCTADLVESKREDPEAEVLKCDHPGCAYKTTSGPSALKKHVARMHGWTPKPCPEPGCDPEKIYATDHAYRDHQTNAHSGRWPSKCLFPGCPETKEFGMRPTMVYHLKTKHGLLTGEAVVPYLPSRPEQKRWVKQKCVVSTCTSTALWLYRSQMLNHLTSVHNMEAKEAGELIDRKAPLETIVPEKKVLGPARVNAKKRNTQRAFTTAEGKENENYSPSAAASDGVQRPGGGGYDNEAGGGAAPAKAKKPRARK</sequence>
<evidence type="ECO:0000313" key="3">
    <source>
        <dbReference type="EMBL" id="KAK7740308.1"/>
    </source>
</evidence>
<keyword evidence="4" id="KW-1185">Reference proteome</keyword>
<protein>
    <recommendedName>
        <fullName evidence="2">C2H2-type domain-containing protein</fullName>
    </recommendedName>
</protein>